<evidence type="ECO:0000256" key="1">
    <source>
        <dbReference type="SAM" id="MobiDB-lite"/>
    </source>
</evidence>
<dbReference type="Gene3D" id="2.30.42.10">
    <property type="match status" value="2"/>
</dbReference>
<feature type="domain" description="PDZ" evidence="2">
    <location>
        <begin position="342"/>
        <end position="426"/>
    </location>
</feature>
<reference evidence="3 4" key="1">
    <citation type="submission" date="2021-06" db="EMBL/GenBank/DDBJ databases">
        <authorList>
            <person name="Palmer J.M."/>
        </authorList>
    </citation>
    <scope>NUCLEOTIDE SEQUENCE [LARGE SCALE GENOMIC DNA]</scope>
    <source>
        <strain evidence="3 4">XC_2019</strain>
        <tissue evidence="3">Muscle</tissue>
    </source>
</reference>
<feature type="compositionally biased region" description="Acidic residues" evidence="1">
    <location>
        <begin position="174"/>
        <end position="185"/>
    </location>
</feature>
<feature type="region of interest" description="Disordered" evidence="1">
    <location>
        <begin position="158"/>
        <end position="185"/>
    </location>
</feature>
<feature type="domain" description="PDZ" evidence="2">
    <location>
        <begin position="221"/>
        <end position="328"/>
    </location>
</feature>
<gene>
    <name evidence="3" type="ORF">XENOCAPTIV_022666</name>
</gene>
<dbReference type="InterPro" id="IPR001478">
    <property type="entry name" value="PDZ"/>
</dbReference>
<dbReference type="PROSITE" id="PS50106">
    <property type="entry name" value="PDZ"/>
    <property type="match status" value="2"/>
</dbReference>
<dbReference type="PANTHER" id="PTHR46900">
    <property type="entry name" value="TYROSINE-PROTEIN PHOSPHATASE NON-RECEPTOR TYPE 13"/>
    <property type="match status" value="1"/>
</dbReference>
<evidence type="ECO:0000313" key="3">
    <source>
        <dbReference type="EMBL" id="MEQ2209028.1"/>
    </source>
</evidence>
<dbReference type="SUPFAM" id="SSF50156">
    <property type="entry name" value="PDZ domain-like"/>
    <property type="match status" value="2"/>
</dbReference>
<dbReference type="EMBL" id="JAHRIN010050920">
    <property type="protein sequence ID" value="MEQ2209028.1"/>
    <property type="molecule type" value="Genomic_DNA"/>
</dbReference>
<accession>A0ABV0RLI0</accession>
<organism evidence="3 4">
    <name type="scientific">Xenoophorus captivus</name>
    <dbReference type="NCBI Taxonomy" id="1517983"/>
    <lineage>
        <taxon>Eukaryota</taxon>
        <taxon>Metazoa</taxon>
        <taxon>Chordata</taxon>
        <taxon>Craniata</taxon>
        <taxon>Vertebrata</taxon>
        <taxon>Euteleostomi</taxon>
        <taxon>Actinopterygii</taxon>
        <taxon>Neopterygii</taxon>
        <taxon>Teleostei</taxon>
        <taxon>Neoteleostei</taxon>
        <taxon>Acanthomorphata</taxon>
        <taxon>Ovalentaria</taxon>
        <taxon>Atherinomorphae</taxon>
        <taxon>Cyprinodontiformes</taxon>
        <taxon>Goodeidae</taxon>
        <taxon>Xenoophorus</taxon>
    </lineage>
</organism>
<feature type="compositionally biased region" description="Basic and acidic residues" evidence="1">
    <location>
        <begin position="161"/>
        <end position="173"/>
    </location>
</feature>
<feature type="region of interest" description="Disordered" evidence="1">
    <location>
        <begin position="18"/>
        <end position="44"/>
    </location>
</feature>
<sequence>MGNGLTIMADEEYLTISSTLEPPHSLPSNSTPTTNIEAPNFQNKNSFPSPNPTLHVPSTSNITPLNFSSDTPTTCPLSYPSVPLTTQPPKTKHHLIQQGLLPGHFKAASKNIRATVPPPQPLPVTPITAQIIPSVPPCAGVPTPTLPSTVLTCSAQIQSQLREEPERKERDYKDDFDEELDEEEEESRRKARKISLIFSYRRIVFLICQVVIGMIKEFELTVVLTKSRSGSFGFTITRSKLDNCYYIQEILDNPAKADGRLRAGDRLITVNIKTPICTLFLGVRCVLLLFCHFLQVNGHYVTSVADDVAMTILRSSPRRLNMTLGRAVSNLVAPPPCDSLPDIVLHKTPSGQLGIKLTGGVGSKWQGIYCLEVVPGSPASEEGSVKPNDKILYICGRCTLGMTLEDAVKACEIAPRKVKLKIIRYVFILG</sequence>
<name>A0ABV0RLI0_9TELE</name>
<dbReference type="Pfam" id="PF00595">
    <property type="entry name" value="PDZ"/>
    <property type="match status" value="2"/>
</dbReference>
<proteinExistence type="predicted"/>
<dbReference type="InterPro" id="IPR052074">
    <property type="entry name" value="NonRcpt_TyrProt_Phosphatase"/>
</dbReference>
<keyword evidence="4" id="KW-1185">Reference proteome</keyword>
<evidence type="ECO:0000259" key="2">
    <source>
        <dbReference type="PROSITE" id="PS50106"/>
    </source>
</evidence>
<comment type="caution">
    <text evidence="3">The sequence shown here is derived from an EMBL/GenBank/DDBJ whole genome shotgun (WGS) entry which is preliminary data.</text>
</comment>
<dbReference type="PANTHER" id="PTHR46900:SF4">
    <property type="entry name" value="FERM AND PDZ DOMAIN CONTAINING 2"/>
    <property type="match status" value="1"/>
</dbReference>
<dbReference type="SMART" id="SM00228">
    <property type="entry name" value="PDZ"/>
    <property type="match status" value="2"/>
</dbReference>
<protein>
    <recommendedName>
        <fullName evidence="2">PDZ domain-containing protein</fullName>
    </recommendedName>
</protein>
<dbReference type="Proteomes" id="UP001434883">
    <property type="component" value="Unassembled WGS sequence"/>
</dbReference>
<evidence type="ECO:0000313" key="4">
    <source>
        <dbReference type="Proteomes" id="UP001434883"/>
    </source>
</evidence>
<dbReference type="InterPro" id="IPR036034">
    <property type="entry name" value="PDZ_sf"/>
</dbReference>